<evidence type="ECO:0000256" key="1">
    <source>
        <dbReference type="SAM" id="SignalP"/>
    </source>
</evidence>
<dbReference type="EMBL" id="PSQE01000004">
    <property type="protein sequence ID" value="RHN61643.1"/>
    <property type="molecule type" value="Genomic_DNA"/>
</dbReference>
<protein>
    <submittedName>
        <fullName evidence="3 4">Lipid transfer protein</fullName>
    </submittedName>
</protein>
<evidence type="ECO:0000313" key="4">
    <source>
        <dbReference type="EMBL" id="RHN61643.1"/>
    </source>
</evidence>
<evidence type="ECO:0000313" key="5">
    <source>
        <dbReference type="EnsemblPlants" id="AES89499"/>
    </source>
</evidence>
<dbReference type="STRING" id="3880.G7JQJ7"/>
<evidence type="ECO:0000259" key="2">
    <source>
        <dbReference type="Pfam" id="PF14368"/>
    </source>
</evidence>
<feature type="domain" description="Bifunctional inhibitor/plant lipid transfer protein/seed storage helical" evidence="2">
    <location>
        <begin position="12"/>
        <end position="104"/>
    </location>
</feature>
<dbReference type="EnsemblPlants" id="AES89499">
    <property type="protein sequence ID" value="AES89499"/>
    <property type="gene ID" value="MTR_4g076150"/>
</dbReference>
<dbReference type="InterPro" id="IPR036312">
    <property type="entry name" value="Bifun_inhib/LTP/seed_sf"/>
</dbReference>
<evidence type="ECO:0000313" key="7">
    <source>
        <dbReference type="Proteomes" id="UP000265566"/>
    </source>
</evidence>
<dbReference type="PANTHER" id="PTHR33286:SF1">
    <property type="entry name" value="OS01G0800600 PROTEIN"/>
    <property type="match status" value="1"/>
</dbReference>
<organism evidence="3 6">
    <name type="scientific">Medicago truncatula</name>
    <name type="common">Barrel medic</name>
    <name type="synonym">Medicago tribuloides</name>
    <dbReference type="NCBI Taxonomy" id="3880"/>
    <lineage>
        <taxon>Eukaryota</taxon>
        <taxon>Viridiplantae</taxon>
        <taxon>Streptophyta</taxon>
        <taxon>Embryophyta</taxon>
        <taxon>Tracheophyta</taxon>
        <taxon>Spermatophyta</taxon>
        <taxon>Magnoliopsida</taxon>
        <taxon>eudicotyledons</taxon>
        <taxon>Gunneridae</taxon>
        <taxon>Pentapetalae</taxon>
        <taxon>rosids</taxon>
        <taxon>fabids</taxon>
        <taxon>Fabales</taxon>
        <taxon>Fabaceae</taxon>
        <taxon>Papilionoideae</taxon>
        <taxon>50 kb inversion clade</taxon>
        <taxon>NPAAA clade</taxon>
        <taxon>Hologalegina</taxon>
        <taxon>IRL clade</taxon>
        <taxon>Trifolieae</taxon>
        <taxon>Medicago</taxon>
    </lineage>
</organism>
<dbReference type="Proteomes" id="UP000002051">
    <property type="component" value="Chromosome 4"/>
</dbReference>
<reference evidence="3 6" key="1">
    <citation type="journal article" date="2011" name="Nature">
        <title>The Medicago genome provides insight into the evolution of rhizobial symbioses.</title>
        <authorList>
            <person name="Young N.D."/>
            <person name="Debelle F."/>
            <person name="Oldroyd G.E."/>
            <person name="Geurts R."/>
            <person name="Cannon S.B."/>
            <person name="Udvardi M.K."/>
            <person name="Benedito V.A."/>
            <person name="Mayer K.F."/>
            <person name="Gouzy J."/>
            <person name="Schoof H."/>
            <person name="Van de Peer Y."/>
            <person name="Proost S."/>
            <person name="Cook D.R."/>
            <person name="Meyers B.C."/>
            <person name="Spannagl M."/>
            <person name="Cheung F."/>
            <person name="De Mita S."/>
            <person name="Krishnakumar V."/>
            <person name="Gundlach H."/>
            <person name="Zhou S."/>
            <person name="Mudge J."/>
            <person name="Bharti A.K."/>
            <person name="Murray J.D."/>
            <person name="Naoumkina M.A."/>
            <person name="Rosen B."/>
            <person name="Silverstein K.A."/>
            <person name="Tang H."/>
            <person name="Rombauts S."/>
            <person name="Zhao P.X."/>
            <person name="Zhou P."/>
            <person name="Barbe V."/>
            <person name="Bardou P."/>
            <person name="Bechner M."/>
            <person name="Bellec A."/>
            <person name="Berger A."/>
            <person name="Berges H."/>
            <person name="Bidwell S."/>
            <person name="Bisseling T."/>
            <person name="Choisne N."/>
            <person name="Couloux A."/>
            <person name="Denny R."/>
            <person name="Deshpande S."/>
            <person name="Dai X."/>
            <person name="Doyle J.J."/>
            <person name="Dudez A.M."/>
            <person name="Farmer A.D."/>
            <person name="Fouteau S."/>
            <person name="Franken C."/>
            <person name="Gibelin C."/>
            <person name="Gish J."/>
            <person name="Goldstein S."/>
            <person name="Gonzalez A.J."/>
            <person name="Green P.J."/>
            <person name="Hallab A."/>
            <person name="Hartog M."/>
            <person name="Hua A."/>
            <person name="Humphray S.J."/>
            <person name="Jeong D.H."/>
            <person name="Jing Y."/>
            <person name="Jocker A."/>
            <person name="Kenton S.M."/>
            <person name="Kim D.J."/>
            <person name="Klee K."/>
            <person name="Lai H."/>
            <person name="Lang C."/>
            <person name="Lin S."/>
            <person name="Macmil S.L."/>
            <person name="Magdelenat G."/>
            <person name="Matthews L."/>
            <person name="McCorrison J."/>
            <person name="Monaghan E.L."/>
            <person name="Mun J.H."/>
            <person name="Najar F.Z."/>
            <person name="Nicholson C."/>
            <person name="Noirot C."/>
            <person name="O'Bleness M."/>
            <person name="Paule C.R."/>
            <person name="Poulain J."/>
            <person name="Prion F."/>
            <person name="Qin B."/>
            <person name="Qu C."/>
            <person name="Retzel E.F."/>
            <person name="Riddle C."/>
            <person name="Sallet E."/>
            <person name="Samain S."/>
            <person name="Samson N."/>
            <person name="Sanders I."/>
            <person name="Saurat O."/>
            <person name="Scarpelli C."/>
            <person name="Schiex T."/>
            <person name="Segurens B."/>
            <person name="Severin A.J."/>
            <person name="Sherrier D.J."/>
            <person name="Shi R."/>
            <person name="Sims S."/>
            <person name="Singer S.R."/>
            <person name="Sinharoy S."/>
            <person name="Sterck L."/>
            <person name="Viollet A."/>
            <person name="Wang B.B."/>
            <person name="Wang K."/>
            <person name="Wang M."/>
            <person name="Wang X."/>
            <person name="Warfsmann J."/>
            <person name="Weissenbach J."/>
            <person name="White D.D."/>
            <person name="White J.D."/>
            <person name="Wiley G.B."/>
            <person name="Wincker P."/>
            <person name="Xing Y."/>
            <person name="Yang L."/>
            <person name="Yao Z."/>
            <person name="Ying F."/>
            <person name="Zhai J."/>
            <person name="Zhou L."/>
            <person name="Zuber A."/>
            <person name="Denarie J."/>
            <person name="Dixon R.A."/>
            <person name="May G.D."/>
            <person name="Schwartz D.C."/>
            <person name="Rogers J."/>
            <person name="Quetier F."/>
            <person name="Town C.D."/>
            <person name="Roe B.A."/>
        </authorList>
    </citation>
    <scope>NUCLEOTIDE SEQUENCE [LARGE SCALE GENOMIC DNA]</scope>
    <source>
        <strain evidence="3">A17</strain>
        <strain evidence="5 6">cv. Jemalong A17</strain>
    </source>
</reference>
<proteinExistence type="predicted"/>
<dbReference type="eggNOG" id="ENOG502S7IJ">
    <property type="taxonomic scope" value="Eukaryota"/>
</dbReference>
<evidence type="ECO:0000313" key="6">
    <source>
        <dbReference type="Proteomes" id="UP000002051"/>
    </source>
</evidence>
<dbReference type="PANTHER" id="PTHR33286">
    <property type="entry name" value="BIFUNCTIONAL INHIBITOR/LIPID-TRANSFER PROTEIN/SEED STORAGE 2S ALBUMIN SUPERFAMILY PROTEIN"/>
    <property type="match status" value="1"/>
</dbReference>
<dbReference type="OMA" id="FDVPCAC"/>
<sequence>MATSSTCLALTILVVFGTLLYNTNQVSGQCGGSLPDLISQCSKFVEKSGPNIPPSPGCCAVMRNFDVPCACNLITKEMEKFVSVQKAISVARSCGLKVPAGMQCGSVRVPPKAMK</sequence>
<reference evidence="7" key="4">
    <citation type="journal article" date="2018" name="Nat. Plants">
        <title>Whole-genome landscape of Medicago truncatula symbiotic genes.</title>
        <authorList>
            <person name="Pecrix Y."/>
            <person name="Staton S.E."/>
            <person name="Sallet E."/>
            <person name="Lelandais-Briere C."/>
            <person name="Moreau S."/>
            <person name="Carrere S."/>
            <person name="Blein T."/>
            <person name="Jardinaud M.F."/>
            <person name="Latrasse D."/>
            <person name="Zouine M."/>
            <person name="Zahm M."/>
            <person name="Kreplak J."/>
            <person name="Mayjonade B."/>
            <person name="Satge C."/>
            <person name="Perez M."/>
            <person name="Cauet S."/>
            <person name="Marande W."/>
            <person name="Chantry-Darmon C."/>
            <person name="Lopez-Roques C."/>
            <person name="Bouchez O."/>
            <person name="Berard A."/>
            <person name="Debelle F."/>
            <person name="Munos S."/>
            <person name="Bendahmane A."/>
            <person name="Berges H."/>
            <person name="Niebel A."/>
            <person name="Buitink J."/>
            <person name="Frugier F."/>
            <person name="Benhamed M."/>
            <person name="Crespi M."/>
            <person name="Gouzy J."/>
            <person name="Gamas P."/>
        </authorList>
    </citation>
    <scope>NUCLEOTIDE SEQUENCE [LARGE SCALE GENOMIC DNA]</scope>
    <source>
        <strain evidence="7">cv. Jemalong A17</strain>
    </source>
</reference>
<keyword evidence="1" id="KW-0732">Signal</keyword>
<dbReference type="Gramene" id="rna24128">
    <property type="protein sequence ID" value="RHN61643.1"/>
    <property type="gene ID" value="gene24128"/>
</dbReference>
<reference evidence="3 6" key="2">
    <citation type="journal article" date="2014" name="BMC Genomics">
        <title>An improved genome release (version Mt4.0) for the model legume Medicago truncatula.</title>
        <authorList>
            <person name="Tang H."/>
            <person name="Krishnakumar V."/>
            <person name="Bidwell S."/>
            <person name="Rosen B."/>
            <person name="Chan A."/>
            <person name="Zhou S."/>
            <person name="Gentzbittel L."/>
            <person name="Childs K.L."/>
            <person name="Yandell M."/>
            <person name="Gundlach H."/>
            <person name="Mayer K.F."/>
            <person name="Schwartz D.C."/>
            <person name="Town C.D."/>
        </authorList>
    </citation>
    <scope>GENOME REANNOTATION</scope>
    <source>
        <strain evidence="5 6">cv. Jemalong A17</strain>
    </source>
</reference>
<dbReference type="EMBL" id="CM001220">
    <property type="protein sequence ID" value="AES89499.1"/>
    <property type="molecule type" value="Genomic_DNA"/>
</dbReference>
<dbReference type="InterPro" id="IPR016140">
    <property type="entry name" value="Bifunc_inhib/LTP/seed_store"/>
</dbReference>
<dbReference type="SUPFAM" id="SSF47699">
    <property type="entry name" value="Bifunctional inhibitor/lipid-transfer protein/seed storage 2S albumin"/>
    <property type="match status" value="1"/>
</dbReference>
<reference evidence="5" key="3">
    <citation type="submission" date="2015-04" db="UniProtKB">
        <authorList>
            <consortium name="EnsemblPlants"/>
        </authorList>
    </citation>
    <scope>IDENTIFICATION</scope>
    <source>
        <strain evidence="5">cv. Jemalong A17</strain>
    </source>
</reference>
<accession>G7JQJ7</accession>
<dbReference type="Proteomes" id="UP000265566">
    <property type="component" value="Chromosome 4"/>
</dbReference>
<keyword evidence="6" id="KW-1185">Reference proteome</keyword>
<dbReference type="HOGENOM" id="CLU_141918_1_0_1"/>
<feature type="signal peptide" evidence="1">
    <location>
        <begin position="1"/>
        <end position="28"/>
    </location>
</feature>
<dbReference type="AlphaFoldDB" id="G7JQJ7"/>
<dbReference type="Gene3D" id="1.10.110.10">
    <property type="entry name" value="Plant lipid-transfer and hydrophobic proteins"/>
    <property type="match status" value="1"/>
</dbReference>
<dbReference type="PaxDb" id="3880-AES89499"/>
<reference evidence="4" key="5">
    <citation type="journal article" date="2018" name="Nat. Plants">
        <title>Whole-genome landscape of Medicago truncatula symbiotic genes.</title>
        <authorList>
            <person name="Pecrix Y."/>
            <person name="Gamas P."/>
            <person name="Carrere S."/>
        </authorList>
    </citation>
    <scope>NUCLEOTIDE SEQUENCE</scope>
    <source>
        <tissue evidence="4">Leaves</tissue>
    </source>
</reference>
<feature type="chain" id="PRO_5014573065" evidence="1">
    <location>
        <begin position="29"/>
        <end position="115"/>
    </location>
</feature>
<gene>
    <name evidence="5" type="primary">11444940</name>
    <name evidence="3" type="ordered locus">MTR_4g076150</name>
    <name evidence="4" type="ORF">MtrunA17_Chr4g0038861</name>
</gene>
<dbReference type="Pfam" id="PF14368">
    <property type="entry name" value="LTP_2"/>
    <property type="match status" value="1"/>
</dbReference>
<evidence type="ECO:0000313" key="3">
    <source>
        <dbReference type="EMBL" id="AES89499.1"/>
    </source>
</evidence>
<name>G7JQJ7_MEDTR</name>